<dbReference type="Proteomes" id="UP001157502">
    <property type="component" value="Chromosome 5"/>
</dbReference>
<dbReference type="EMBL" id="CM055732">
    <property type="protein sequence ID" value="KAJ8011329.1"/>
    <property type="molecule type" value="Genomic_DNA"/>
</dbReference>
<accession>A0ACC2H5X1</accession>
<keyword evidence="2" id="KW-1185">Reference proteome</keyword>
<comment type="caution">
    <text evidence="1">The sequence shown here is derived from an EMBL/GenBank/DDBJ whole genome shotgun (WGS) entry which is preliminary data.</text>
</comment>
<name>A0ACC2H5X1_DALPE</name>
<organism evidence="1 2">
    <name type="scientific">Dallia pectoralis</name>
    <name type="common">Alaska blackfish</name>
    <dbReference type="NCBI Taxonomy" id="75939"/>
    <lineage>
        <taxon>Eukaryota</taxon>
        <taxon>Metazoa</taxon>
        <taxon>Chordata</taxon>
        <taxon>Craniata</taxon>
        <taxon>Vertebrata</taxon>
        <taxon>Euteleostomi</taxon>
        <taxon>Actinopterygii</taxon>
        <taxon>Neopterygii</taxon>
        <taxon>Teleostei</taxon>
        <taxon>Protacanthopterygii</taxon>
        <taxon>Esociformes</taxon>
        <taxon>Umbridae</taxon>
        <taxon>Dallia</taxon>
    </lineage>
</organism>
<evidence type="ECO:0000313" key="2">
    <source>
        <dbReference type="Proteomes" id="UP001157502"/>
    </source>
</evidence>
<gene>
    <name evidence="1" type="ORF">DPEC_G00057010</name>
</gene>
<proteinExistence type="predicted"/>
<evidence type="ECO:0000313" key="1">
    <source>
        <dbReference type="EMBL" id="KAJ8011329.1"/>
    </source>
</evidence>
<reference evidence="1" key="1">
    <citation type="submission" date="2021-05" db="EMBL/GenBank/DDBJ databases">
        <authorList>
            <person name="Pan Q."/>
            <person name="Jouanno E."/>
            <person name="Zahm M."/>
            <person name="Klopp C."/>
            <person name="Cabau C."/>
            <person name="Louis A."/>
            <person name="Berthelot C."/>
            <person name="Parey E."/>
            <person name="Roest Crollius H."/>
            <person name="Montfort J."/>
            <person name="Robinson-Rechavi M."/>
            <person name="Bouchez O."/>
            <person name="Lampietro C."/>
            <person name="Lopez Roques C."/>
            <person name="Donnadieu C."/>
            <person name="Postlethwait J."/>
            <person name="Bobe J."/>
            <person name="Dillon D."/>
            <person name="Chandos A."/>
            <person name="von Hippel F."/>
            <person name="Guiguen Y."/>
        </authorList>
    </citation>
    <scope>NUCLEOTIDE SEQUENCE</scope>
    <source>
        <strain evidence="1">YG-Jan2019</strain>
    </source>
</reference>
<sequence length="547" mass="64254">MDMLPDLWNHEYWLPPGITWRDMEEMDKSETPHPCDLLYALPLSVAFIALRWVFDRVVAPSLGRCVGLRTRRRLTAAPTPKLESFYTQRTRQPSQSDIVSLMTQCDKTQRQIETWFRQRRNQDRPSHTKRFCEASWRFFFYIIAFLAGLATLIDKSWFWDQRECWRGYPQQSVERAHFWYYQLELGFYLSLLLCVSVDIKRKDFKEQVIHHIATIFLLGFSYCSNYVRIGTLVMVLHDSSDFLLELAKMFNYGTGWRKTCNTLFVIFAAVFLVTRLVVFPTKIIHTTLVLSMEVFEPFAGYYFFNFLLMVLQALHVFWAMLILRMAYKFLFFGKLDKDERSDEESEPEEREDEKERGEGEQEEYTWETSKEALNAKLKKLTNSCILNNLTNHRAAVKSRRYICGSSSCSFDAVCFTRLKMQIFVKTLTGKTITLEVEPSDSIENVKAKIQDKEGIPPDQQRLIFAGKQLEDGRTLSDYNIQKESTLHLVLRLRGGIIEPSLRQLAQKYNCDKMICRKCYARLHPRAVNCRKKKCGHTSNLRPKKKLK</sequence>
<protein>
    <submittedName>
        <fullName evidence="1">Uncharacterized protein</fullName>
    </submittedName>
</protein>